<comment type="subcellular location">
    <subcellularLocation>
        <location evidence="1">Nucleus</location>
    </subcellularLocation>
</comment>
<protein>
    <submittedName>
        <fullName evidence="10">WGS project CCBQ000000000 data, contig 00017</fullName>
    </submittedName>
</protein>
<keyword evidence="6" id="KW-0804">Transcription</keyword>
<reference evidence="10 11" key="1">
    <citation type="submission" date="2014-03" db="EMBL/GenBank/DDBJ databases">
        <title>The genome of Kluyveromyces dobzhanskii.</title>
        <authorList>
            <person name="Nystedt B."/>
            <person name="Astrom S."/>
        </authorList>
    </citation>
    <scope>NUCLEOTIDE SEQUENCE [LARGE SCALE GENOMIC DNA]</scope>
    <source>
        <strain evidence="10 11">CBS 2104</strain>
    </source>
</reference>
<evidence type="ECO:0000256" key="1">
    <source>
        <dbReference type="ARBA" id="ARBA00004123"/>
    </source>
</evidence>
<name>A0A0A8L8I1_9SACH</name>
<proteinExistence type="predicted"/>
<evidence type="ECO:0000256" key="5">
    <source>
        <dbReference type="ARBA" id="ARBA00023125"/>
    </source>
</evidence>
<dbReference type="GO" id="GO:0000981">
    <property type="term" value="F:DNA-binding transcription factor activity, RNA polymerase II-specific"/>
    <property type="evidence" value="ECO:0007669"/>
    <property type="project" value="InterPro"/>
</dbReference>
<evidence type="ECO:0000256" key="2">
    <source>
        <dbReference type="ARBA" id="ARBA00022723"/>
    </source>
</evidence>
<evidence type="ECO:0000256" key="8">
    <source>
        <dbReference type="SAM" id="MobiDB-lite"/>
    </source>
</evidence>
<dbReference type="Proteomes" id="UP000031516">
    <property type="component" value="Unassembled WGS sequence"/>
</dbReference>
<evidence type="ECO:0000313" key="10">
    <source>
        <dbReference type="EMBL" id="CDO94499.1"/>
    </source>
</evidence>
<dbReference type="PROSITE" id="PS50048">
    <property type="entry name" value="ZN2_CY6_FUNGAL_2"/>
    <property type="match status" value="1"/>
</dbReference>
<keyword evidence="7" id="KW-0539">Nucleus</keyword>
<evidence type="ECO:0000256" key="6">
    <source>
        <dbReference type="ARBA" id="ARBA00023163"/>
    </source>
</evidence>
<dbReference type="PANTHER" id="PTHR31313">
    <property type="entry name" value="TY1 ENHANCER ACTIVATOR"/>
    <property type="match status" value="1"/>
</dbReference>
<feature type="compositionally biased region" description="Polar residues" evidence="8">
    <location>
        <begin position="403"/>
        <end position="431"/>
    </location>
</feature>
<organism evidence="10 11">
    <name type="scientific">Kluyveromyces dobzhanskii CBS 2104</name>
    <dbReference type="NCBI Taxonomy" id="1427455"/>
    <lineage>
        <taxon>Eukaryota</taxon>
        <taxon>Fungi</taxon>
        <taxon>Dikarya</taxon>
        <taxon>Ascomycota</taxon>
        <taxon>Saccharomycotina</taxon>
        <taxon>Saccharomycetes</taxon>
        <taxon>Saccharomycetales</taxon>
        <taxon>Saccharomycetaceae</taxon>
        <taxon>Kluyveromyces</taxon>
    </lineage>
</organism>
<dbReference type="InterPro" id="IPR036864">
    <property type="entry name" value="Zn2-C6_fun-type_DNA-bd_sf"/>
</dbReference>
<keyword evidence="4" id="KW-0805">Transcription regulation</keyword>
<keyword evidence="11" id="KW-1185">Reference proteome</keyword>
<dbReference type="InterPro" id="IPR001138">
    <property type="entry name" value="Zn2Cys6_DnaBD"/>
</dbReference>
<dbReference type="AlphaFoldDB" id="A0A0A8L8I1"/>
<feature type="region of interest" description="Disordered" evidence="8">
    <location>
        <begin position="403"/>
        <end position="445"/>
    </location>
</feature>
<keyword evidence="3" id="KW-0862">Zinc</keyword>
<dbReference type="GO" id="GO:0003677">
    <property type="term" value="F:DNA binding"/>
    <property type="evidence" value="ECO:0007669"/>
    <property type="project" value="UniProtKB-KW"/>
</dbReference>
<dbReference type="PROSITE" id="PS00463">
    <property type="entry name" value="ZN2_CY6_FUNGAL_1"/>
    <property type="match status" value="1"/>
</dbReference>
<dbReference type="GO" id="GO:0005634">
    <property type="term" value="C:nucleus"/>
    <property type="evidence" value="ECO:0007669"/>
    <property type="project" value="UniProtKB-SubCell"/>
</dbReference>
<dbReference type="Pfam" id="PF00172">
    <property type="entry name" value="Zn_clus"/>
    <property type="match status" value="1"/>
</dbReference>
<dbReference type="InterPro" id="IPR051615">
    <property type="entry name" value="Transcr_Regulatory_Elem"/>
</dbReference>
<dbReference type="EMBL" id="CCBQ010000038">
    <property type="protein sequence ID" value="CDO94499.1"/>
    <property type="molecule type" value="Genomic_DNA"/>
</dbReference>
<accession>A0A0A8L8I1</accession>
<feature type="compositionally biased region" description="Polar residues" evidence="8">
    <location>
        <begin position="136"/>
        <end position="148"/>
    </location>
</feature>
<keyword evidence="5" id="KW-0238">DNA-binding</keyword>
<dbReference type="CDD" id="cd00067">
    <property type="entry name" value="GAL4"/>
    <property type="match status" value="1"/>
</dbReference>
<feature type="region of interest" description="Disordered" evidence="8">
    <location>
        <begin position="243"/>
        <end position="281"/>
    </location>
</feature>
<dbReference type="Gene3D" id="4.10.240.10">
    <property type="entry name" value="Zn(2)-C6 fungal-type DNA-binding domain"/>
    <property type="match status" value="1"/>
</dbReference>
<dbReference type="GO" id="GO:0008270">
    <property type="term" value="F:zinc ion binding"/>
    <property type="evidence" value="ECO:0007669"/>
    <property type="project" value="InterPro"/>
</dbReference>
<dbReference type="OrthoDB" id="5600212at2759"/>
<feature type="region of interest" description="Disordered" evidence="8">
    <location>
        <begin position="120"/>
        <end position="148"/>
    </location>
</feature>
<dbReference type="SMART" id="SM00066">
    <property type="entry name" value="GAL4"/>
    <property type="match status" value="1"/>
</dbReference>
<evidence type="ECO:0000259" key="9">
    <source>
        <dbReference type="PROSITE" id="PS50048"/>
    </source>
</evidence>
<keyword evidence="2" id="KW-0479">Metal-binding</keyword>
<dbReference type="SUPFAM" id="SSF57701">
    <property type="entry name" value="Zn2/Cys6 DNA-binding domain"/>
    <property type="match status" value="1"/>
</dbReference>
<evidence type="ECO:0000256" key="7">
    <source>
        <dbReference type="ARBA" id="ARBA00023242"/>
    </source>
</evidence>
<comment type="caution">
    <text evidence="10">The sequence shown here is derived from an EMBL/GenBank/DDBJ whole genome shotgun (WGS) entry which is preliminary data.</text>
</comment>
<evidence type="ECO:0000256" key="3">
    <source>
        <dbReference type="ARBA" id="ARBA00022833"/>
    </source>
</evidence>
<gene>
    <name evidence="10" type="ORF">KLDO_g2763</name>
</gene>
<dbReference type="PANTHER" id="PTHR31313:SF81">
    <property type="entry name" value="TY1 ENHANCER ACTIVATOR"/>
    <property type="match status" value="1"/>
</dbReference>
<sequence length="445" mass="49927">MTSSFSNSTADFSGIKRRVSKACDACRKSKTKCDGERPCSRCLKENKLCTYSNSNIGYAEAKCKKLYNQEYVDLLETRNSLLTKALGYLFKRFDKCVDSGLVQVNPERLPEFRQLLMQSQSSSLSQTSDTDDTNAGDYSSWGQEGSNENLVPPAQNSPAVAWMNLKNNKNLFINKETGKLNVNEVVYSIIPTNVDMAVKSLNYIHGNSDRISRVNSAGISDGKECYQNSDRLLPQEYVNSRTLFTSDHSKEGIPEDSNIGLSKRKRQKALPHGEPSEVGNHNIQQQGSTVQILPVQPAADTVTIKQDTGSHALLNYNPNGRIMPRNGNLSFDHVANHMAHSNQPQQWYPKLEYSQFDMLDSFNSEFKRHHQQNNVASQHILSSLHNNAHTANFNQPQIDRNQNQIDIGGENTNTNSEFDNNSGSYNRSYGTNIIHPESGYPSQRM</sequence>
<feature type="domain" description="Zn(2)-C6 fungal-type" evidence="9">
    <location>
        <begin position="22"/>
        <end position="51"/>
    </location>
</feature>
<evidence type="ECO:0000256" key="4">
    <source>
        <dbReference type="ARBA" id="ARBA00023015"/>
    </source>
</evidence>
<evidence type="ECO:0000313" key="11">
    <source>
        <dbReference type="Proteomes" id="UP000031516"/>
    </source>
</evidence>